<evidence type="ECO:0000259" key="6">
    <source>
        <dbReference type="SMART" id="SM00014"/>
    </source>
</evidence>
<accession>A0A0L0P8G7</accession>
<evidence type="ECO:0000313" key="8">
    <source>
        <dbReference type="Proteomes" id="UP000037122"/>
    </source>
</evidence>
<feature type="transmembrane region" description="Helical" evidence="5">
    <location>
        <begin position="6"/>
        <end position="23"/>
    </location>
</feature>
<protein>
    <recommendedName>
        <fullName evidence="6">Phosphatidic acid phosphatase type 2/haloperoxidase domain-containing protein</fullName>
    </recommendedName>
</protein>
<dbReference type="PANTHER" id="PTHR31310:SF8">
    <property type="entry name" value="INOSITOLPHOSPHOTRANSFERASE 1"/>
    <property type="match status" value="1"/>
</dbReference>
<dbReference type="VEuPathDB" id="FungiDB:B9J08_004082"/>
<feature type="transmembrane region" description="Helical" evidence="5">
    <location>
        <begin position="35"/>
        <end position="56"/>
    </location>
</feature>
<keyword evidence="4 5" id="KW-0472">Membrane</keyword>
<comment type="subcellular location">
    <subcellularLocation>
        <location evidence="1">Membrane</location>
        <topology evidence="1">Multi-pass membrane protein</topology>
    </subcellularLocation>
</comment>
<evidence type="ECO:0000256" key="1">
    <source>
        <dbReference type="ARBA" id="ARBA00004141"/>
    </source>
</evidence>
<dbReference type="InterPro" id="IPR000326">
    <property type="entry name" value="PAP2/HPO"/>
</dbReference>
<dbReference type="VEuPathDB" id="FungiDB:CJJ07_000833"/>
<dbReference type="InterPro" id="IPR026841">
    <property type="entry name" value="Aur1/Ipt1"/>
</dbReference>
<dbReference type="Pfam" id="PF14378">
    <property type="entry name" value="PAP2_3"/>
    <property type="match status" value="1"/>
</dbReference>
<dbReference type="VEuPathDB" id="FungiDB:CJJ09_000022"/>
<reference evidence="8" key="1">
    <citation type="journal article" date="2015" name="BMC Genomics">
        <title>Draft genome of a commonly misdiagnosed multidrug resistant pathogen Candida auris.</title>
        <authorList>
            <person name="Chatterjee S."/>
            <person name="Alampalli S.V."/>
            <person name="Nageshan R.K."/>
            <person name="Chettiar S.T."/>
            <person name="Joshi S."/>
            <person name="Tatu U.S."/>
        </authorList>
    </citation>
    <scope>NUCLEOTIDE SEQUENCE [LARGE SCALE GENOMIC DNA]</scope>
    <source>
        <strain evidence="8">6684</strain>
    </source>
</reference>
<dbReference type="GO" id="GO:0070916">
    <property type="term" value="C:inositol phosphoceramide synthase complex"/>
    <property type="evidence" value="ECO:0007669"/>
    <property type="project" value="TreeGrafter"/>
</dbReference>
<gene>
    <name evidence="7" type="ORF">QG37_00035</name>
</gene>
<feature type="transmembrane region" description="Helical" evidence="5">
    <location>
        <begin position="246"/>
        <end position="266"/>
    </location>
</feature>
<feature type="transmembrane region" description="Helical" evidence="5">
    <location>
        <begin position="91"/>
        <end position="113"/>
    </location>
</feature>
<dbReference type="PANTHER" id="PTHR31310">
    <property type="match status" value="1"/>
</dbReference>
<organism evidence="7 8">
    <name type="scientific">Candidozyma auris</name>
    <name type="common">Yeast</name>
    <name type="synonym">Candida auris</name>
    <dbReference type="NCBI Taxonomy" id="498019"/>
    <lineage>
        <taxon>Eukaryota</taxon>
        <taxon>Fungi</taxon>
        <taxon>Dikarya</taxon>
        <taxon>Ascomycota</taxon>
        <taxon>Saccharomycotina</taxon>
        <taxon>Pichiomycetes</taxon>
        <taxon>Metschnikowiaceae</taxon>
        <taxon>Candidozyma</taxon>
    </lineage>
</organism>
<feature type="transmembrane region" description="Helical" evidence="5">
    <location>
        <begin position="343"/>
        <end position="363"/>
    </location>
</feature>
<feature type="domain" description="Phosphatidic acid phosphatase type 2/haloperoxidase" evidence="6">
    <location>
        <begin position="273"/>
        <end position="413"/>
    </location>
</feature>
<dbReference type="InterPro" id="IPR052185">
    <property type="entry name" value="IPC_Synthase-Related"/>
</dbReference>
<keyword evidence="2 5" id="KW-0812">Transmembrane</keyword>
<evidence type="ECO:0000256" key="3">
    <source>
        <dbReference type="ARBA" id="ARBA00022989"/>
    </source>
</evidence>
<proteinExistence type="predicted"/>
<dbReference type="Proteomes" id="UP000037122">
    <property type="component" value="Unassembled WGS sequence"/>
</dbReference>
<comment type="caution">
    <text evidence="7">The sequence shown here is derived from an EMBL/GenBank/DDBJ whole genome shotgun (WGS) entry which is preliminary data.</text>
</comment>
<evidence type="ECO:0000256" key="2">
    <source>
        <dbReference type="ARBA" id="ARBA00022692"/>
    </source>
</evidence>
<evidence type="ECO:0000256" key="4">
    <source>
        <dbReference type="ARBA" id="ARBA00023136"/>
    </source>
</evidence>
<name>A0A0L0P8G7_CANAR</name>
<keyword evidence="3 5" id="KW-1133">Transmembrane helix</keyword>
<dbReference type="VEuPathDB" id="FungiDB:CJI97_004150"/>
<evidence type="ECO:0000256" key="5">
    <source>
        <dbReference type="SAM" id="Phobius"/>
    </source>
</evidence>
<dbReference type="SMART" id="SM00014">
    <property type="entry name" value="acidPPc"/>
    <property type="match status" value="1"/>
</dbReference>
<dbReference type="Gene3D" id="1.20.144.10">
    <property type="entry name" value="Phosphatidic acid phosphatase type 2/haloperoxidase"/>
    <property type="match status" value="1"/>
</dbReference>
<dbReference type="GO" id="GO:0030148">
    <property type="term" value="P:sphingolipid biosynthetic process"/>
    <property type="evidence" value="ECO:0007669"/>
    <property type="project" value="TreeGrafter"/>
</dbReference>
<dbReference type="GO" id="GO:0016020">
    <property type="term" value="C:membrane"/>
    <property type="evidence" value="ECO:0007669"/>
    <property type="project" value="UniProtKB-SubCell"/>
</dbReference>
<dbReference type="CDD" id="cd03386">
    <property type="entry name" value="PAP2_Aur1_like"/>
    <property type="match status" value="1"/>
</dbReference>
<dbReference type="EMBL" id="LGST01000002">
    <property type="protein sequence ID" value="KNE02663.1"/>
    <property type="molecule type" value="Genomic_DNA"/>
</dbReference>
<feature type="transmembrane region" description="Helical" evidence="5">
    <location>
        <begin position="394"/>
        <end position="412"/>
    </location>
</feature>
<dbReference type="VEuPathDB" id="FungiDB:CJI96_0002609"/>
<feature type="transmembrane region" description="Helical" evidence="5">
    <location>
        <begin position="370"/>
        <end position="388"/>
    </location>
</feature>
<dbReference type="AlphaFoldDB" id="A0A0L0P8G7"/>
<sequence>MLPLVKRVVLAVLGPAVFLYQLLNRVFWLGLNERSVIGLPVNFFINFLPVFIWLLIFKNAGLIPKDIRPTIHVALAHRVEQVMFDVWENPLLSLLSLVAITLAAWVLYAKVYLTKRESDSSLETSSSSLLLLLLPSSLFSDEDLEMVDYENPKAAPSDPSVPANFQDHPKIGLLPYIPKFTQHDAVENATSINRRLKRHMNERKAPSPFNCWPMAPPALLAASWLLLNLDESLAQPITETKDTVAWFSYVIGHFCVPLFTAIWLYVFHPPGALKCFGFALGAQNIAGVLTHLLFPTAPPWFIHKFGDDAEASYDTLGYAAGLTRAKFSTGTHLVNNGFHKSPIVFGAVPSLHSAMAVICFFFVCYYSRWVFAKALLLAFVFCQWWATIYLDHHWRIDLFVGLGYAIASYTVFSKWLMPRVDQEFAQARLHYDFNRGSTMGMRVFRNTKLQNFFDPMA</sequence>
<evidence type="ECO:0000313" key="7">
    <source>
        <dbReference type="EMBL" id="KNE02663.1"/>
    </source>
</evidence>
<dbReference type="GO" id="GO:0006676">
    <property type="term" value="P:mannosyl diphosphorylinositol ceramide metabolic process"/>
    <property type="evidence" value="ECO:0007669"/>
    <property type="project" value="TreeGrafter"/>
</dbReference>
<dbReference type="VEuPathDB" id="FungiDB:QG37_00035"/>